<dbReference type="SUPFAM" id="SSF88659">
    <property type="entry name" value="Sigma3 and sigma4 domains of RNA polymerase sigma factors"/>
    <property type="match status" value="1"/>
</dbReference>
<evidence type="ECO:0000256" key="4">
    <source>
        <dbReference type="ARBA" id="ARBA00023125"/>
    </source>
</evidence>
<gene>
    <name evidence="8" type="ORF">HNR25_003953</name>
</gene>
<keyword evidence="3" id="KW-0731">Sigma factor</keyword>
<dbReference type="Pfam" id="PF08281">
    <property type="entry name" value="Sigma70_r4_2"/>
    <property type="match status" value="1"/>
</dbReference>
<reference evidence="8 9" key="1">
    <citation type="submission" date="2020-08" db="EMBL/GenBank/DDBJ databases">
        <title>Sequencing the genomes of 1000 actinobacteria strains.</title>
        <authorList>
            <person name="Klenk H.-P."/>
        </authorList>
    </citation>
    <scope>NUCLEOTIDE SEQUENCE [LARGE SCALE GENOMIC DNA]</scope>
    <source>
        <strain evidence="8 9">DSM 44593</strain>
    </source>
</reference>
<accession>A0A841EB15</accession>
<evidence type="ECO:0000313" key="8">
    <source>
        <dbReference type="EMBL" id="MBB6000202.1"/>
    </source>
</evidence>
<evidence type="ECO:0000313" key="9">
    <source>
        <dbReference type="Proteomes" id="UP000578077"/>
    </source>
</evidence>
<evidence type="ECO:0000256" key="5">
    <source>
        <dbReference type="ARBA" id="ARBA00023163"/>
    </source>
</evidence>
<organism evidence="8 9">
    <name type="scientific">Streptomonospora salina</name>
    <dbReference type="NCBI Taxonomy" id="104205"/>
    <lineage>
        <taxon>Bacteria</taxon>
        <taxon>Bacillati</taxon>
        <taxon>Actinomycetota</taxon>
        <taxon>Actinomycetes</taxon>
        <taxon>Streptosporangiales</taxon>
        <taxon>Nocardiopsidaceae</taxon>
        <taxon>Streptomonospora</taxon>
    </lineage>
</organism>
<dbReference type="InterPro" id="IPR036388">
    <property type="entry name" value="WH-like_DNA-bd_sf"/>
</dbReference>
<dbReference type="AlphaFoldDB" id="A0A841EB15"/>
<dbReference type="InterPro" id="IPR013325">
    <property type="entry name" value="RNA_pol_sigma_r2"/>
</dbReference>
<dbReference type="GO" id="GO:0016987">
    <property type="term" value="F:sigma factor activity"/>
    <property type="evidence" value="ECO:0007669"/>
    <property type="project" value="UniProtKB-KW"/>
</dbReference>
<feature type="domain" description="RNA polymerase sigma factor 70 region 4 type 2" evidence="7">
    <location>
        <begin position="124"/>
        <end position="176"/>
    </location>
</feature>
<dbReference type="PANTHER" id="PTHR43133:SF8">
    <property type="entry name" value="RNA POLYMERASE SIGMA FACTOR HI_1459-RELATED"/>
    <property type="match status" value="1"/>
</dbReference>
<protein>
    <submittedName>
        <fullName evidence="8">RNA polymerase sigma-70 factor (ECF subfamily)</fullName>
    </submittedName>
</protein>
<dbReference type="PANTHER" id="PTHR43133">
    <property type="entry name" value="RNA POLYMERASE ECF-TYPE SIGMA FACTO"/>
    <property type="match status" value="1"/>
</dbReference>
<dbReference type="InterPro" id="IPR007627">
    <property type="entry name" value="RNA_pol_sigma70_r2"/>
</dbReference>
<dbReference type="RefSeq" id="WP_312862637.1">
    <property type="nucleotide sequence ID" value="NZ_BAABKT010000029.1"/>
</dbReference>
<dbReference type="Pfam" id="PF04542">
    <property type="entry name" value="Sigma70_r2"/>
    <property type="match status" value="1"/>
</dbReference>
<comment type="caution">
    <text evidence="8">The sequence shown here is derived from an EMBL/GenBank/DDBJ whole genome shotgun (WGS) entry which is preliminary data.</text>
</comment>
<dbReference type="InterPro" id="IPR014284">
    <property type="entry name" value="RNA_pol_sigma-70_dom"/>
</dbReference>
<keyword evidence="5" id="KW-0804">Transcription</keyword>
<dbReference type="CDD" id="cd06171">
    <property type="entry name" value="Sigma70_r4"/>
    <property type="match status" value="1"/>
</dbReference>
<dbReference type="InterPro" id="IPR013249">
    <property type="entry name" value="RNA_pol_sigma70_r4_t2"/>
</dbReference>
<evidence type="ECO:0000256" key="1">
    <source>
        <dbReference type="ARBA" id="ARBA00010641"/>
    </source>
</evidence>
<comment type="similarity">
    <text evidence="1">Belongs to the sigma-70 factor family. ECF subfamily.</text>
</comment>
<dbReference type="Proteomes" id="UP000578077">
    <property type="component" value="Unassembled WGS sequence"/>
</dbReference>
<dbReference type="InterPro" id="IPR013324">
    <property type="entry name" value="RNA_pol_sigma_r3/r4-like"/>
</dbReference>
<dbReference type="SUPFAM" id="SSF88946">
    <property type="entry name" value="Sigma2 domain of RNA polymerase sigma factors"/>
    <property type="match status" value="1"/>
</dbReference>
<evidence type="ECO:0000256" key="3">
    <source>
        <dbReference type="ARBA" id="ARBA00023082"/>
    </source>
</evidence>
<evidence type="ECO:0000259" key="7">
    <source>
        <dbReference type="Pfam" id="PF08281"/>
    </source>
</evidence>
<keyword evidence="2" id="KW-0805">Transcription regulation</keyword>
<dbReference type="Gene3D" id="1.10.10.10">
    <property type="entry name" value="Winged helix-like DNA-binding domain superfamily/Winged helix DNA-binding domain"/>
    <property type="match status" value="1"/>
</dbReference>
<dbReference type="Gene3D" id="1.10.1740.10">
    <property type="match status" value="1"/>
</dbReference>
<dbReference type="EMBL" id="JACHLY010000001">
    <property type="protein sequence ID" value="MBB6000202.1"/>
    <property type="molecule type" value="Genomic_DNA"/>
</dbReference>
<evidence type="ECO:0000259" key="6">
    <source>
        <dbReference type="Pfam" id="PF04542"/>
    </source>
</evidence>
<keyword evidence="4" id="KW-0238">DNA-binding</keyword>
<dbReference type="GO" id="GO:0006352">
    <property type="term" value="P:DNA-templated transcription initiation"/>
    <property type="evidence" value="ECO:0007669"/>
    <property type="project" value="InterPro"/>
</dbReference>
<evidence type="ECO:0000256" key="2">
    <source>
        <dbReference type="ARBA" id="ARBA00023015"/>
    </source>
</evidence>
<keyword evidence="9" id="KW-1185">Reference proteome</keyword>
<dbReference type="NCBIfam" id="TIGR02937">
    <property type="entry name" value="sigma70-ECF"/>
    <property type="match status" value="1"/>
</dbReference>
<dbReference type="InterPro" id="IPR039425">
    <property type="entry name" value="RNA_pol_sigma-70-like"/>
</dbReference>
<feature type="domain" description="RNA polymerase sigma-70 region 2" evidence="6">
    <location>
        <begin position="28"/>
        <end position="94"/>
    </location>
</feature>
<dbReference type="GO" id="GO:0003677">
    <property type="term" value="F:DNA binding"/>
    <property type="evidence" value="ECO:0007669"/>
    <property type="project" value="UniProtKB-KW"/>
</dbReference>
<name>A0A841EB15_9ACTN</name>
<sequence>MCYVQGVDPEQQLLAQVASGDEGGLRELYHRHSAAMLRLLGRLTSDAGTAEEILQEAWLAVWRSAGSYRASASVRAWLLGIARRQAHNRLRRAAAPAVDIDAAPEPADRTADVESRVLASAGHEAILAAIARLPEAHRDVVVLALVEELPYADIAEVLRVPVGTVKSRMSTARRTLSAELSRERVN</sequence>
<proteinExistence type="inferred from homology"/>